<dbReference type="GO" id="GO:0004190">
    <property type="term" value="F:aspartic-type endopeptidase activity"/>
    <property type="evidence" value="ECO:0007669"/>
    <property type="project" value="InterPro"/>
</dbReference>
<sequence length="207" mass="20771">MRRDAGKTLGRTRAYLAAALLARAAARDQVVVAWGVVAALPGTMLAAPEAPAAAPLPALLAGVLVVASAAVCAIDSRWGLIPDPLTGLILVSGLARALLIGGPGALWPALAGTAAIYGAGRALGRLHLVWRGFEGFGDGDVKLVAAAVPWLGVAGLPAMLTVAVGSALVSIALLRLEGPVGRHDAVAFGPHLCLGLAWMAVLAPWPA</sequence>
<gene>
    <name evidence="3" type="ORF">D3272_13780</name>
</gene>
<evidence type="ECO:0000256" key="1">
    <source>
        <dbReference type="SAM" id="Phobius"/>
    </source>
</evidence>
<dbReference type="EMBL" id="QYBC01000011">
    <property type="protein sequence ID" value="RYB04095.1"/>
    <property type="molecule type" value="Genomic_DNA"/>
</dbReference>
<keyword evidence="1" id="KW-1133">Transmembrane helix</keyword>
<comment type="caution">
    <text evidence="3">The sequence shown here is derived from an EMBL/GenBank/DDBJ whole genome shotgun (WGS) entry which is preliminary data.</text>
</comment>
<feature type="transmembrane region" description="Helical" evidence="1">
    <location>
        <begin position="85"/>
        <end position="107"/>
    </location>
</feature>
<reference evidence="3 4" key="1">
    <citation type="submission" date="2018-09" db="EMBL/GenBank/DDBJ databases">
        <authorList>
            <person name="Grouzdev D.S."/>
            <person name="Krutkina M.S."/>
        </authorList>
    </citation>
    <scope>NUCLEOTIDE SEQUENCE [LARGE SCALE GENOMIC DNA]</scope>
    <source>
        <strain evidence="3 4">RmlP001</strain>
    </source>
</reference>
<reference evidence="3 4" key="2">
    <citation type="submission" date="2019-02" db="EMBL/GenBank/DDBJ databases">
        <title>'Lichenibacterium ramalinii' gen. nov. sp. nov., 'Lichenibacterium minor' gen. nov. sp. nov.</title>
        <authorList>
            <person name="Pankratov T."/>
        </authorList>
    </citation>
    <scope>NUCLEOTIDE SEQUENCE [LARGE SCALE GENOMIC DNA]</scope>
    <source>
        <strain evidence="3 4">RmlP001</strain>
    </source>
</reference>
<keyword evidence="1" id="KW-0472">Membrane</keyword>
<feature type="transmembrane region" description="Helical" evidence="1">
    <location>
        <begin position="150"/>
        <end position="174"/>
    </location>
</feature>
<dbReference type="Gene3D" id="1.20.120.1220">
    <property type="match status" value="1"/>
</dbReference>
<feature type="transmembrane region" description="Helical" evidence="1">
    <location>
        <begin position="186"/>
        <end position="205"/>
    </location>
</feature>
<dbReference type="Proteomes" id="UP000289411">
    <property type="component" value="Unassembled WGS sequence"/>
</dbReference>
<name>A0A4Q2RDI8_9HYPH</name>
<dbReference type="AlphaFoldDB" id="A0A4Q2RDI8"/>
<dbReference type="Pfam" id="PF01478">
    <property type="entry name" value="Peptidase_A24"/>
    <property type="match status" value="1"/>
</dbReference>
<feature type="domain" description="Prepilin type IV endopeptidase peptidase" evidence="2">
    <location>
        <begin position="63"/>
        <end position="164"/>
    </location>
</feature>
<evidence type="ECO:0000313" key="4">
    <source>
        <dbReference type="Proteomes" id="UP000289411"/>
    </source>
</evidence>
<organism evidence="3 4">
    <name type="scientific">Lichenibacterium ramalinae</name>
    <dbReference type="NCBI Taxonomy" id="2316527"/>
    <lineage>
        <taxon>Bacteria</taxon>
        <taxon>Pseudomonadati</taxon>
        <taxon>Pseudomonadota</taxon>
        <taxon>Alphaproteobacteria</taxon>
        <taxon>Hyphomicrobiales</taxon>
        <taxon>Lichenihabitantaceae</taxon>
        <taxon>Lichenibacterium</taxon>
    </lineage>
</organism>
<evidence type="ECO:0000259" key="2">
    <source>
        <dbReference type="Pfam" id="PF01478"/>
    </source>
</evidence>
<protein>
    <submittedName>
        <fullName evidence="3">Prepilin peptidase</fullName>
    </submittedName>
</protein>
<keyword evidence="1" id="KW-0812">Transmembrane</keyword>
<evidence type="ECO:0000313" key="3">
    <source>
        <dbReference type="EMBL" id="RYB04095.1"/>
    </source>
</evidence>
<accession>A0A4Q2RDI8</accession>
<proteinExistence type="predicted"/>
<keyword evidence="4" id="KW-1185">Reference proteome</keyword>
<dbReference type="InterPro" id="IPR000045">
    <property type="entry name" value="Prepilin_IV_endopep_pep"/>
</dbReference>
<dbReference type="GO" id="GO:0016020">
    <property type="term" value="C:membrane"/>
    <property type="evidence" value="ECO:0007669"/>
    <property type="project" value="InterPro"/>
</dbReference>
<feature type="transmembrane region" description="Helical" evidence="1">
    <location>
        <begin position="50"/>
        <end position="73"/>
    </location>
</feature>